<feature type="region of interest" description="Disordered" evidence="1">
    <location>
        <begin position="1"/>
        <end position="45"/>
    </location>
</feature>
<evidence type="ECO:0000313" key="2">
    <source>
        <dbReference type="EMBL" id="CAB4159333.1"/>
    </source>
</evidence>
<reference evidence="2" key="1">
    <citation type="submission" date="2020-04" db="EMBL/GenBank/DDBJ databases">
        <authorList>
            <person name="Chiriac C."/>
            <person name="Salcher M."/>
            <person name="Ghai R."/>
            <person name="Kavagutti S V."/>
        </authorList>
    </citation>
    <scope>NUCLEOTIDE SEQUENCE</scope>
</reference>
<protein>
    <submittedName>
        <fullName evidence="2">Uncharacterized protein</fullName>
    </submittedName>
</protein>
<proteinExistence type="predicted"/>
<evidence type="ECO:0000256" key="1">
    <source>
        <dbReference type="SAM" id="MobiDB-lite"/>
    </source>
</evidence>
<accession>A0A6J5NKE7</accession>
<organism evidence="2">
    <name type="scientific">uncultured Caudovirales phage</name>
    <dbReference type="NCBI Taxonomy" id="2100421"/>
    <lineage>
        <taxon>Viruses</taxon>
        <taxon>Duplodnaviria</taxon>
        <taxon>Heunggongvirae</taxon>
        <taxon>Uroviricota</taxon>
        <taxon>Caudoviricetes</taxon>
        <taxon>Peduoviridae</taxon>
        <taxon>Maltschvirus</taxon>
        <taxon>Maltschvirus maltsch</taxon>
    </lineage>
</organism>
<dbReference type="EMBL" id="LR796676">
    <property type="protein sequence ID" value="CAB4159333.1"/>
    <property type="molecule type" value="Genomic_DNA"/>
</dbReference>
<name>A0A6J5NKE7_9CAUD</name>
<sequence length="111" mass="12638">MPKFDPEGSDYDYDTAKRGGLGPTGTGENQGHWGSVTRASKQDRQRYKLPADSYIVLKGRSHETWDKAEEGEKARGARIIKMGDRYFSVPEKWAAEKGMWDEEAAKRKEKK</sequence>
<gene>
    <name evidence="2" type="ORF">UFOVP713_78</name>
</gene>